<proteinExistence type="predicted"/>
<name>A0A382R3Y4_9ZZZZ</name>
<reference evidence="1" key="1">
    <citation type="submission" date="2018-05" db="EMBL/GenBank/DDBJ databases">
        <authorList>
            <person name="Lanie J.A."/>
            <person name="Ng W.-L."/>
            <person name="Kazmierczak K.M."/>
            <person name="Andrzejewski T.M."/>
            <person name="Davidsen T.M."/>
            <person name="Wayne K.J."/>
            <person name="Tettelin H."/>
            <person name="Glass J.I."/>
            <person name="Rusch D."/>
            <person name="Podicherti R."/>
            <person name="Tsui H.-C.T."/>
            <person name="Winkler M.E."/>
        </authorList>
    </citation>
    <scope>NUCLEOTIDE SEQUENCE</scope>
</reference>
<accession>A0A382R3Y4</accession>
<protein>
    <submittedName>
        <fullName evidence="1">Uncharacterized protein</fullName>
    </submittedName>
</protein>
<feature type="non-terminal residue" evidence="1">
    <location>
        <position position="183"/>
    </location>
</feature>
<dbReference type="AlphaFoldDB" id="A0A382R3Y4"/>
<dbReference type="Gene3D" id="2.40.30.20">
    <property type="match status" value="1"/>
</dbReference>
<gene>
    <name evidence="1" type="ORF">METZ01_LOCUS344784</name>
</gene>
<evidence type="ECO:0000313" key="1">
    <source>
        <dbReference type="EMBL" id="SVC91930.1"/>
    </source>
</evidence>
<dbReference type="InterPro" id="IPR023366">
    <property type="entry name" value="ATP_synth_asu-like_sf"/>
</dbReference>
<sequence length="183" mass="19306">MTLQKLSLRPGVNREKTSYSNEDSWFECDKVRFRQGFAERIGGWTRISNDTFLGICRSLLNWVTLSGANFLGVGTHLKFYVSQGGAYYDVTPLRATTSAGDVTFAATNGSSTVTVTDTGHGALVNDFVTFSGAASLGGNIVADVLNQEYQIASVTSANAYTITAKDTDGATVTANSSDSGSGG</sequence>
<organism evidence="1">
    <name type="scientific">marine metagenome</name>
    <dbReference type="NCBI Taxonomy" id="408172"/>
    <lineage>
        <taxon>unclassified sequences</taxon>
        <taxon>metagenomes</taxon>
        <taxon>ecological metagenomes</taxon>
    </lineage>
</organism>
<dbReference type="EMBL" id="UINC01118660">
    <property type="protein sequence ID" value="SVC91930.1"/>
    <property type="molecule type" value="Genomic_DNA"/>
</dbReference>